<evidence type="ECO:0000259" key="6">
    <source>
        <dbReference type="Pfam" id="PF00441"/>
    </source>
</evidence>
<proteinExistence type="inferred from homology"/>
<feature type="domain" description="Acyl-CoA dehydrogenase/oxidase C-terminal" evidence="6">
    <location>
        <begin position="199"/>
        <end position="318"/>
    </location>
</feature>
<evidence type="ECO:0000313" key="8">
    <source>
        <dbReference type="EMBL" id="GAA3528964.1"/>
    </source>
</evidence>
<evidence type="ECO:0000256" key="4">
    <source>
        <dbReference type="ARBA" id="ARBA00022827"/>
    </source>
</evidence>
<accession>A0ABP6V8B4</accession>
<dbReference type="PANTHER" id="PTHR43884">
    <property type="entry name" value="ACYL-COA DEHYDROGENASE"/>
    <property type="match status" value="1"/>
</dbReference>
<evidence type="ECO:0000256" key="3">
    <source>
        <dbReference type="ARBA" id="ARBA00022630"/>
    </source>
</evidence>
<reference evidence="9" key="1">
    <citation type="journal article" date="2019" name="Int. J. Syst. Evol. Microbiol.">
        <title>The Global Catalogue of Microorganisms (GCM) 10K type strain sequencing project: providing services to taxonomists for standard genome sequencing and annotation.</title>
        <authorList>
            <consortium name="The Broad Institute Genomics Platform"/>
            <consortium name="The Broad Institute Genome Sequencing Center for Infectious Disease"/>
            <person name="Wu L."/>
            <person name="Ma J."/>
        </authorList>
    </citation>
    <scope>NUCLEOTIDE SEQUENCE [LARGE SCALE GENOMIC DNA]</scope>
    <source>
        <strain evidence="9">JCM 16898</strain>
    </source>
</reference>
<dbReference type="InterPro" id="IPR009100">
    <property type="entry name" value="AcylCoA_DH/oxidase_NM_dom_sf"/>
</dbReference>
<comment type="cofactor">
    <cofactor evidence="1">
        <name>FAD</name>
        <dbReference type="ChEBI" id="CHEBI:57692"/>
    </cofactor>
</comment>
<dbReference type="PANTHER" id="PTHR43884:SF20">
    <property type="entry name" value="ACYL-COA DEHYDROGENASE FADE28"/>
    <property type="match status" value="1"/>
</dbReference>
<organism evidence="8 9">
    <name type="scientific">Amycolatopsis ultiminotia</name>
    <dbReference type="NCBI Taxonomy" id="543629"/>
    <lineage>
        <taxon>Bacteria</taxon>
        <taxon>Bacillati</taxon>
        <taxon>Actinomycetota</taxon>
        <taxon>Actinomycetes</taxon>
        <taxon>Pseudonocardiales</taxon>
        <taxon>Pseudonocardiaceae</taxon>
        <taxon>Amycolatopsis</taxon>
    </lineage>
</organism>
<dbReference type="InterPro" id="IPR009075">
    <property type="entry name" value="AcylCo_DH/oxidase_C"/>
</dbReference>
<keyword evidence="3" id="KW-0285">Flavoprotein</keyword>
<dbReference type="InterPro" id="IPR037069">
    <property type="entry name" value="AcylCoA_DH/ox_N_sf"/>
</dbReference>
<dbReference type="Pfam" id="PF02771">
    <property type="entry name" value="Acyl-CoA_dh_N"/>
    <property type="match status" value="1"/>
</dbReference>
<gene>
    <name evidence="8" type="ORF">GCM10022222_10030</name>
</gene>
<dbReference type="SUPFAM" id="SSF47203">
    <property type="entry name" value="Acyl-CoA dehydrogenase C-terminal domain-like"/>
    <property type="match status" value="1"/>
</dbReference>
<keyword evidence="9" id="KW-1185">Reference proteome</keyword>
<keyword evidence="5" id="KW-0560">Oxidoreductase</keyword>
<dbReference type="Pfam" id="PF00441">
    <property type="entry name" value="Acyl-CoA_dh_1"/>
    <property type="match status" value="1"/>
</dbReference>
<dbReference type="RefSeq" id="WP_344855703.1">
    <property type="nucleotide sequence ID" value="NZ_BAAAZN010000001.1"/>
</dbReference>
<evidence type="ECO:0000256" key="2">
    <source>
        <dbReference type="ARBA" id="ARBA00009347"/>
    </source>
</evidence>
<dbReference type="InterPro" id="IPR013786">
    <property type="entry name" value="AcylCoA_DH/ox_N"/>
</dbReference>
<feature type="domain" description="Acyl-CoA dehydrogenase/oxidase N-terminal" evidence="7">
    <location>
        <begin position="9"/>
        <end position="96"/>
    </location>
</feature>
<dbReference type="InterPro" id="IPR036250">
    <property type="entry name" value="AcylCo_DH-like_C"/>
</dbReference>
<comment type="similarity">
    <text evidence="2">Belongs to the acyl-CoA dehydrogenase family.</text>
</comment>
<protein>
    <submittedName>
        <fullName evidence="8">Acyl-CoA dehydrogenase family protein</fullName>
    </submittedName>
</protein>
<evidence type="ECO:0000256" key="1">
    <source>
        <dbReference type="ARBA" id="ARBA00001974"/>
    </source>
</evidence>
<evidence type="ECO:0000256" key="5">
    <source>
        <dbReference type="ARBA" id="ARBA00023002"/>
    </source>
</evidence>
<name>A0ABP6V8B4_9PSEU</name>
<comment type="caution">
    <text evidence="8">The sequence shown here is derived from an EMBL/GenBank/DDBJ whole genome shotgun (WGS) entry which is preliminary data.</text>
</comment>
<evidence type="ECO:0000313" key="9">
    <source>
        <dbReference type="Proteomes" id="UP001500689"/>
    </source>
</evidence>
<dbReference type="Gene3D" id="1.10.540.10">
    <property type="entry name" value="Acyl-CoA dehydrogenase/oxidase, N-terminal domain"/>
    <property type="match status" value="1"/>
</dbReference>
<dbReference type="SUPFAM" id="SSF56645">
    <property type="entry name" value="Acyl-CoA dehydrogenase NM domain-like"/>
    <property type="match status" value="1"/>
</dbReference>
<keyword evidence="4" id="KW-0274">FAD</keyword>
<dbReference type="Proteomes" id="UP001500689">
    <property type="component" value="Unassembled WGS sequence"/>
</dbReference>
<dbReference type="EMBL" id="BAAAZN010000001">
    <property type="protein sequence ID" value="GAA3528964.1"/>
    <property type="molecule type" value="Genomic_DNA"/>
</dbReference>
<evidence type="ECO:0000259" key="7">
    <source>
        <dbReference type="Pfam" id="PF02771"/>
    </source>
</evidence>
<dbReference type="Gene3D" id="1.20.140.10">
    <property type="entry name" value="Butyryl-CoA Dehydrogenase, subunit A, domain 3"/>
    <property type="match status" value="1"/>
</dbReference>
<sequence>MTASPDPDLAAGVREFFAGSAAEAAADFDRSGRFPRELWAAAEQLGLTLVAVDESGGGSGGSLTDQLTVLVTAARYAAPLPLAETALAAYLLASAGVPVPKGPLTVAPVNTFRLDDDQLRGTARDVPWAGAAGLVVALATDDDGRSRVVAVDPSGYEREDGTDPAGLPRDRLTVEATAVINADTELTAADLRARGALLRTGQMAGALEAIHLLTSRYVGERVQFGRPIGRFQAVQAHTVAIAQAAEITAMSTWRAAAIAARRPARFEAFAAKLVANESARTAVRAAHQAHGAIGMTREYPLHLHTRRLNAWQHEFGTERELSSAIGAAVAPGSFSRSVSDHDPDIEVP</sequence>